<comment type="caution">
    <text evidence="1">The sequence shown here is derived from an EMBL/GenBank/DDBJ whole genome shotgun (WGS) entry which is preliminary data.</text>
</comment>
<proteinExistence type="predicted"/>
<accession>A0ABV6GJ95</accession>
<dbReference type="Proteomes" id="UP001589854">
    <property type="component" value="Unassembled WGS sequence"/>
</dbReference>
<organism evidence="1 2">
    <name type="scientific">Metabacillus herbersteinensis</name>
    <dbReference type="NCBI Taxonomy" id="283816"/>
    <lineage>
        <taxon>Bacteria</taxon>
        <taxon>Bacillati</taxon>
        <taxon>Bacillota</taxon>
        <taxon>Bacilli</taxon>
        <taxon>Bacillales</taxon>
        <taxon>Bacillaceae</taxon>
        <taxon>Metabacillus</taxon>
    </lineage>
</organism>
<reference evidence="1 2" key="1">
    <citation type="submission" date="2024-09" db="EMBL/GenBank/DDBJ databases">
        <authorList>
            <person name="Sun Q."/>
            <person name="Mori K."/>
        </authorList>
    </citation>
    <scope>NUCLEOTIDE SEQUENCE [LARGE SCALE GENOMIC DNA]</scope>
    <source>
        <strain evidence="1 2">CCM 7228</strain>
    </source>
</reference>
<dbReference type="EMBL" id="JBHLVO010000024">
    <property type="protein sequence ID" value="MFC0273770.1"/>
    <property type="molecule type" value="Genomic_DNA"/>
</dbReference>
<gene>
    <name evidence="1" type="ORF">ACFFIX_20495</name>
</gene>
<sequence length="430" mass="49789">MVKKRHTFGPNRQGVFLSEEDMYLLTTIAEQRLLTTEQIHQYHSTVSKMKIDALRVKLIRWKRYNIVHSHEYSLGQKGCRFNYYRIGFNGIKVLIEEGKIPKSWKDIEISKFSSTKNIEHFLATQEVVVKGITSIKNISSDIKSQNPYYYPYVDTASKSRLIVPDWILKNGNLHLNIEMDTGTESIQELQMKVKSYIEYCELNPDQEHIVLIVILDDTFLTRNKYGDDRSRRVGNLKKLLINTPGLQLANLSVYVLPLKRISDTIGNLLHGLKPDSVRNKIEYALSVGKVLGELNNNFEYNIEIVQDNLVFPPDIKKEIKPDGVIKLSNTSGTFNEFVFLHLMDEGNVKDIHVLNNLSNAIAEDIYKIKINRIIAFYKKTEERINDVIGTEYENVLLGDFNEWTNSLNSEPVFYKFISPYRMEDCTYEGQ</sequence>
<name>A0ABV6GJ95_9BACI</name>
<dbReference type="InterPro" id="IPR025855">
    <property type="entry name" value="Replic_Relax"/>
</dbReference>
<dbReference type="Pfam" id="PF13814">
    <property type="entry name" value="Replic_Relax"/>
    <property type="match status" value="1"/>
</dbReference>
<evidence type="ECO:0000313" key="2">
    <source>
        <dbReference type="Proteomes" id="UP001589854"/>
    </source>
</evidence>
<protein>
    <submittedName>
        <fullName evidence="1">Replication-relaxation family protein</fullName>
    </submittedName>
</protein>
<dbReference type="RefSeq" id="WP_378937399.1">
    <property type="nucleotide sequence ID" value="NZ_JBHLVO010000024.1"/>
</dbReference>
<evidence type="ECO:0000313" key="1">
    <source>
        <dbReference type="EMBL" id="MFC0273770.1"/>
    </source>
</evidence>
<keyword evidence="2" id="KW-1185">Reference proteome</keyword>